<evidence type="ECO:0000313" key="11">
    <source>
        <dbReference type="Proteomes" id="UP000646484"/>
    </source>
</evidence>
<feature type="domain" description="Radical SAM core" evidence="9">
    <location>
        <begin position="42"/>
        <end position="268"/>
    </location>
</feature>
<dbReference type="EC" id="4.3.99.3" evidence="8"/>
<comment type="caution">
    <text evidence="10">The sequence shown here is derived from an EMBL/GenBank/DDBJ whole genome shotgun (WGS) entry which is preliminary data.</text>
</comment>
<dbReference type="InterPro" id="IPR013785">
    <property type="entry name" value="Aldolase_TIM"/>
</dbReference>
<comment type="pathway">
    <text evidence="8">Purine metabolism; 7-cyano-7-deazaguanine biosynthesis.</text>
</comment>
<keyword evidence="8" id="KW-0671">Queuosine biosynthesis</keyword>
<evidence type="ECO:0000256" key="3">
    <source>
        <dbReference type="ARBA" id="ARBA00022723"/>
    </source>
</evidence>
<keyword evidence="2 8" id="KW-0949">S-adenosyl-L-methionine</keyword>
<accession>A0ABR7CZ29</accession>
<dbReference type="InterPro" id="IPR007197">
    <property type="entry name" value="rSAM"/>
</dbReference>
<comment type="caution">
    <text evidence="8">Lacks conserved residue(s) required for the propagation of feature annotation.</text>
</comment>
<keyword evidence="11" id="KW-1185">Reference proteome</keyword>
<name>A0ABR7CZ29_9BACT</name>
<evidence type="ECO:0000256" key="4">
    <source>
        <dbReference type="ARBA" id="ARBA00022842"/>
    </source>
</evidence>
<evidence type="ECO:0000313" key="10">
    <source>
        <dbReference type="EMBL" id="MBC5620934.1"/>
    </source>
</evidence>
<protein>
    <recommendedName>
        <fullName evidence="8">7-carboxy-7-deazaguanine synthase</fullName>
        <shortName evidence="8">CDG synthase</shortName>
        <ecNumber evidence="8">4.3.99.3</ecNumber>
    </recommendedName>
    <alternativeName>
        <fullName evidence="8">Queuosine biosynthesis protein QueE</fullName>
    </alternativeName>
</protein>
<comment type="catalytic activity">
    <reaction evidence="8">
        <text>6-carboxy-5,6,7,8-tetrahydropterin + H(+) = 7-carboxy-7-carbaguanine + NH4(+)</text>
        <dbReference type="Rhea" id="RHEA:27974"/>
        <dbReference type="ChEBI" id="CHEBI:15378"/>
        <dbReference type="ChEBI" id="CHEBI:28938"/>
        <dbReference type="ChEBI" id="CHEBI:61032"/>
        <dbReference type="ChEBI" id="CHEBI:61036"/>
        <dbReference type="EC" id="4.3.99.3"/>
    </reaction>
</comment>
<comment type="function">
    <text evidence="8">Catalyzes the complex heterocyclic radical-mediated conversion of 6-carboxy-5,6,7,8-tetrahydropterin (CPH4) to 7-carboxy-7-deazaguanine (CDG), a step common to the biosynthetic pathways of all 7-deazapurine-containing compounds.</text>
</comment>
<feature type="binding site" evidence="8">
    <location>
        <position position="55"/>
    </location>
    <ligand>
        <name>[4Fe-4S] cluster</name>
        <dbReference type="ChEBI" id="CHEBI:49883"/>
        <note>4Fe-4S-S-AdoMet</note>
    </ligand>
</feature>
<keyword evidence="4 8" id="KW-0460">Magnesium</keyword>
<comment type="cofactor">
    <cofactor evidence="8">
        <name>[4Fe-4S] cluster</name>
        <dbReference type="ChEBI" id="CHEBI:49883"/>
    </cofactor>
    <text evidence="8">Binds 1 [4Fe-4S] cluster. The cluster is coordinated with 3 cysteines and an exchangeable S-adenosyl-L-methionine.</text>
</comment>
<dbReference type="RefSeq" id="WP_186975818.1">
    <property type="nucleotide sequence ID" value="NZ_JBCLTT010000004.1"/>
</dbReference>
<organism evidence="10 11">
    <name type="scientific">Butyricimonas hominis</name>
    <dbReference type="NCBI Taxonomy" id="2763032"/>
    <lineage>
        <taxon>Bacteria</taxon>
        <taxon>Pseudomonadati</taxon>
        <taxon>Bacteroidota</taxon>
        <taxon>Bacteroidia</taxon>
        <taxon>Bacteroidales</taxon>
        <taxon>Odoribacteraceae</taxon>
        <taxon>Butyricimonas</taxon>
    </lineage>
</organism>
<comment type="cofactor">
    <cofactor evidence="8">
        <name>Mg(2+)</name>
        <dbReference type="ChEBI" id="CHEBI:18420"/>
    </cofactor>
</comment>
<dbReference type="InterPro" id="IPR024924">
    <property type="entry name" value="7-CO-7-deazaguanine_synth-like"/>
</dbReference>
<evidence type="ECO:0000256" key="2">
    <source>
        <dbReference type="ARBA" id="ARBA00022691"/>
    </source>
</evidence>
<dbReference type="Gene3D" id="3.20.20.70">
    <property type="entry name" value="Aldolase class I"/>
    <property type="match status" value="1"/>
</dbReference>
<sequence>MNLHLAKDGIFPVTRDKEGELLKELPASGLLVPGTIQGEGKLNGIPSLFVRLAGCNLHCTWRTPAGGTCECDTAYAAYRVENGFTLAIEEAVRVIGHNRGNIDHIVITGGEPFLQAEAVRELCRQLKSMTPFHITVETNATIFDEACARELDFFSMSPKLSGSVPPPPHAERHNTIRLNPEAIQSFITHARKHGKDFQLKFVYSNESDITEIKQLLARLKDWKKEDILLMPMGATPEELKLTIPKTLEHCIRNGWRYCDRLHISLFGNKQGV</sequence>
<dbReference type="PROSITE" id="PS51918">
    <property type="entry name" value="RADICAL_SAM"/>
    <property type="match status" value="1"/>
</dbReference>
<dbReference type="Proteomes" id="UP000646484">
    <property type="component" value="Unassembled WGS sequence"/>
</dbReference>
<evidence type="ECO:0000256" key="1">
    <source>
        <dbReference type="ARBA" id="ARBA00022485"/>
    </source>
</evidence>
<feature type="binding site" evidence="8">
    <location>
        <position position="71"/>
    </location>
    <ligand>
        <name>[4Fe-4S] cluster</name>
        <dbReference type="ChEBI" id="CHEBI:49883"/>
        <note>4Fe-4S-S-AdoMet</note>
    </ligand>
</feature>
<keyword evidence="5 8" id="KW-0408">Iron</keyword>
<keyword evidence="6 8" id="KW-0411">Iron-sulfur</keyword>
<dbReference type="HAMAP" id="MF_00917">
    <property type="entry name" value="QueE"/>
    <property type="match status" value="1"/>
</dbReference>
<keyword evidence="1 8" id="KW-0004">4Fe-4S</keyword>
<evidence type="ECO:0000256" key="8">
    <source>
        <dbReference type="HAMAP-Rule" id="MF_00917"/>
    </source>
</evidence>
<dbReference type="PANTHER" id="PTHR42836:SF1">
    <property type="entry name" value="7-CARBOXY-7-DEAZAGUANINE SYNTHASE"/>
    <property type="match status" value="1"/>
</dbReference>
<feature type="binding site" evidence="8">
    <location>
        <position position="73"/>
    </location>
    <ligand>
        <name>Mg(2+)</name>
        <dbReference type="ChEBI" id="CHEBI:18420"/>
    </ligand>
</feature>
<feature type="binding site" evidence="8">
    <location>
        <begin position="36"/>
        <end position="38"/>
    </location>
    <ligand>
        <name>substrate</name>
    </ligand>
</feature>
<feature type="binding site" evidence="8">
    <location>
        <begin position="157"/>
        <end position="159"/>
    </location>
    <ligand>
        <name>S-adenosyl-L-methionine</name>
        <dbReference type="ChEBI" id="CHEBI:59789"/>
    </ligand>
</feature>
<gene>
    <name evidence="8" type="primary">queE</name>
    <name evidence="10" type="ORF">H8S64_07480</name>
</gene>
<feature type="binding site" evidence="8">
    <location>
        <position position="110"/>
    </location>
    <ligand>
        <name>S-adenosyl-L-methionine</name>
        <dbReference type="ChEBI" id="CHEBI:59789"/>
    </ligand>
</feature>
<feature type="binding site" evidence="8">
    <location>
        <position position="108"/>
    </location>
    <ligand>
        <name>substrate</name>
    </ligand>
</feature>
<reference evidence="10 11" key="1">
    <citation type="submission" date="2020-08" db="EMBL/GenBank/DDBJ databases">
        <title>Genome public.</title>
        <authorList>
            <person name="Liu C."/>
            <person name="Sun Q."/>
        </authorList>
    </citation>
    <scope>NUCLEOTIDE SEQUENCE [LARGE SCALE GENOMIC DNA]</scope>
    <source>
        <strain evidence="10 11">NSJ-56</strain>
    </source>
</reference>
<evidence type="ECO:0000259" key="9">
    <source>
        <dbReference type="PROSITE" id="PS51918"/>
    </source>
</evidence>
<dbReference type="SUPFAM" id="SSF102114">
    <property type="entry name" value="Radical SAM enzymes"/>
    <property type="match status" value="1"/>
</dbReference>
<proteinExistence type="inferred from homology"/>
<evidence type="ECO:0000256" key="5">
    <source>
        <dbReference type="ARBA" id="ARBA00023004"/>
    </source>
</evidence>
<feature type="binding site" evidence="8">
    <location>
        <position position="59"/>
    </location>
    <ligand>
        <name>[4Fe-4S] cluster</name>
        <dbReference type="ChEBI" id="CHEBI:49883"/>
        <note>4Fe-4S-S-AdoMet</note>
    </ligand>
</feature>
<comment type="cofactor">
    <cofactor evidence="8">
        <name>S-adenosyl-L-methionine</name>
        <dbReference type="ChEBI" id="CHEBI:59789"/>
    </cofactor>
    <text evidence="8">Binds 1 S-adenosyl-L-methionine per subunit.</text>
</comment>
<comment type="subunit">
    <text evidence="8">Homodimer.</text>
</comment>
<dbReference type="PANTHER" id="PTHR42836">
    <property type="entry name" value="7-CARBOXY-7-DEAZAGUANINE SYNTHASE"/>
    <property type="match status" value="1"/>
</dbReference>
<dbReference type="Pfam" id="PF04055">
    <property type="entry name" value="Radical_SAM"/>
    <property type="match status" value="1"/>
</dbReference>
<feature type="binding site" evidence="8">
    <location>
        <position position="51"/>
    </location>
    <ligand>
        <name>substrate</name>
    </ligand>
</feature>
<comment type="similarity">
    <text evidence="8">Belongs to the radical SAM superfamily. 7-carboxy-7-deazaguanine synthase family.</text>
</comment>
<keyword evidence="7 8" id="KW-0456">Lyase</keyword>
<dbReference type="InterPro" id="IPR058240">
    <property type="entry name" value="rSAM_sf"/>
</dbReference>
<dbReference type="EMBL" id="JACOOH010000003">
    <property type="protein sequence ID" value="MBC5620934.1"/>
    <property type="molecule type" value="Genomic_DNA"/>
</dbReference>
<evidence type="ECO:0000256" key="6">
    <source>
        <dbReference type="ARBA" id="ARBA00023014"/>
    </source>
</evidence>
<keyword evidence="3 8" id="KW-0479">Metal-binding</keyword>
<dbReference type="CDD" id="cd01335">
    <property type="entry name" value="Radical_SAM"/>
    <property type="match status" value="1"/>
</dbReference>
<evidence type="ECO:0000256" key="7">
    <source>
        <dbReference type="ARBA" id="ARBA00023239"/>
    </source>
</evidence>
<dbReference type="PIRSF" id="PIRSF000370">
    <property type="entry name" value="QueE"/>
    <property type="match status" value="1"/>
</dbReference>
<dbReference type="SFLD" id="SFLDS00029">
    <property type="entry name" value="Radical_SAM"/>
    <property type="match status" value="1"/>
</dbReference>